<comment type="subunit">
    <text evidence="11">Monomer.</text>
</comment>
<comment type="pathway">
    <text evidence="1 11">Metabolic intermediate biosynthesis; chorismate biosynthesis; chorismate from D-erythrose 4-phosphate and phosphoenolpyruvate: step 5/7.</text>
</comment>
<dbReference type="EMBL" id="JAUTBF010000001">
    <property type="protein sequence ID" value="MDQ1122261.1"/>
    <property type="molecule type" value="Genomic_DNA"/>
</dbReference>
<evidence type="ECO:0000256" key="5">
    <source>
        <dbReference type="ARBA" id="ARBA00022679"/>
    </source>
</evidence>
<evidence type="ECO:0000256" key="3">
    <source>
        <dbReference type="ARBA" id="ARBA00012154"/>
    </source>
</evidence>
<evidence type="ECO:0000256" key="12">
    <source>
        <dbReference type="SAM" id="MobiDB-lite"/>
    </source>
</evidence>
<reference evidence="13 14" key="1">
    <citation type="submission" date="2023-07" db="EMBL/GenBank/DDBJ databases">
        <title>Functional and genomic diversity of the sorghum phyllosphere microbiome.</title>
        <authorList>
            <person name="Shade A."/>
        </authorList>
    </citation>
    <scope>NUCLEOTIDE SEQUENCE [LARGE SCALE GENOMIC DNA]</scope>
    <source>
        <strain evidence="13 14">SORGH_AS_1207</strain>
    </source>
</reference>
<organism evidence="13 14">
    <name type="scientific">Microbacterium trichothecenolyticum</name>
    <name type="common">Aureobacterium trichothecenolyticum</name>
    <dbReference type="NCBI Taxonomy" id="69370"/>
    <lineage>
        <taxon>Bacteria</taxon>
        <taxon>Bacillati</taxon>
        <taxon>Actinomycetota</taxon>
        <taxon>Actinomycetes</taxon>
        <taxon>Micrococcales</taxon>
        <taxon>Microbacteriaceae</taxon>
        <taxon>Microbacterium</taxon>
    </lineage>
</organism>
<dbReference type="GO" id="GO:0004765">
    <property type="term" value="F:shikimate kinase activity"/>
    <property type="evidence" value="ECO:0007669"/>
    <property type="project" value="UniProtKB-EC"/>
</dbReference>
<comment type="catalytic activity">
    <reaction evidence="10 11">
        <text>shikimate + ATP = 3-phosphoshikimate + ADP + H(+)</text>
        <dbReference type="Rhea" id="RHEA:13121"/>
        <dbReference type="ChEBI" id="CHEBI:15378"/>
        <dbReference type="ChEBI" id="CHEBI:30616"/>
        <dbReference type="ChEBI" id="CHEBI:36208"/>
        <dbReference type="ChEBI" id="CHEBI:145989"/>
        <dbReference type="ChEBI" id="CHEBI:456216"/>
        <dbReference type="EC" id="2.7.1.71"/>
    </reaction>
</comment>
<dbReference type="PROSITE" id="PS01128">
    <property type="entry name" value="SHIKIMATE_KINASE"/>
    <property type="match status" value="1"/>
</dbReference>
<evidence type="ECO:0000256" key="2">
    <source>
        <dbReference type="ARBA" id="ARBA00006997"/>
    </source>
</evidence>
<comment type="caution">
    <text evidence="13">The sequence shown here is derived from an EMBL/GenBank/DDBJ whole genome shotgun (WGS) entry which is preliminary data.</text>
</comment>
<feature type="binding site" evidence="11">
    <location>
        <begin position="39"/>
        <end position="44"/>
    </location>
    <ligand>
        <name>ATP</name>
        <dbReference type="ChEBI" id="CHEBI:30616"/>
    </ligand>
</feature>
<evidence type="ECO:0000256" key="11">
    <source>
        <dbReference type="HAMAP-Rule" id="MF_00109"/>
    </source>
</evidence>
<proteinExistence type="inferred from homology"/>
<dbReference type="Proteomes" id="UP001226691">
    <property type="component" value="Unassembled WGS sequence"/>
</dbReference>
<feature type="binding site" evidence="11">
    <location>
        <position position="105"/>
    </location>
    <ligand>
        <name>substrate</name>
    </ligand>
</feature>
<dbReference type="PRINTS" id="PR01100">
    <property type="entry name" value="SHIKIMTKNASE"/>
</dbReference>
<dbReference type="HAMAP" id="MF_00109">
    <property type="entry name" value="Shikimate_kinase"/>
    <property type="match status" value="1"/>
</dbReference>
<dbReference type="SUPFAM" id="SSF52540">
    <property type="entry name" value="P-loop containing nucleoside triphosphate hydrolases"/>
    <property type="match status" value="1"/>
</dbReference>
<comment type="cofactor">
    <cofactor evidence="11">
        <name>Mg(2+)</name>
        <dbReference type="ChEBI" id="CHEBI:18420"/>
    </cofactor>
    <text evidence="11">Binds 1 Mg(2+) ion per subunit.</text>
</comment>
<keyword evidence="5 11" id="KW-0808">Transferase</keyword>
<dbReference type="EC" id="2.7.1.71" evidence="3 11"/>
<evidence type="ECO:0000256" key="8">
    <source>
        <dbReference type="ARBA" id="ARBA00022840"/>
    </source>
</evidence>
<dbReference type="Pfam" id="PF01202">
    <property type="entry name" value="SKI"/>
    <property type="match status" value="1"/>
</dbReference>
<feature type="binding site" evidence="11">
    <location>
        <position position="43"/>
    </location>
    <ligand>
        <name>Mg(2+)</name>
        <dbReference type="ChEBI" id="CHEBI:18420"/>
    </ligand>
</feature>
<feature type="binding site" evidence="11">
    <location>
        <position position="61"/>
    </location>
    <ligand>
        <name>substrate</name>
    </ligand>
</feature>
<dbReference type="PANTHER" id="PTHR21087">
    <property type="entry name" value="SHIKIMATE KINASE"/>
    <property type="match status" value="1"/>
</dbReference>
<keyword evidence="14" id="KW-1185">Reference proteome</keyword>
<evidence type="ECO:0000256" key="7">
    <source>
        <dbReference type="ARBA" id="ARBA00022777"/>
    </source>
</evidence>
<dbReference type="InterPro" id="IPR023000">
    <property type="entry name" value="Shikimate_kinase_CS"/>
</dbReference>
<sequence length="199" mass="21238">MTSPEPVTLDPSDADSAKPEVPGADAALDAAIVLIGPMGAGKTSVGRRVARALEASFTDTDKLVVRDHGPIRDLFLAHGEAHFRALEREAVAEALARGGVVALGGGAVLDPVTRERLREHHVVLLTVAAHVVASRIHGDERPLLDGEDPVARWQRIFDERRPVYEQTADIAFDTSSGPLARVVDDIVAWARRVPAGETA</sequence>
<keyword evidence="7 11" id="KW-0418">Kinase</keyword>
<gene>
    <name evidence="11" type="primary">aroK</name>
    <name evidence="13" type="ORF">QE412_000834</name>
</gene>
<evidence type="ECO:0000256" key="6">
    <source>
        <dbReference type="ARBA" id="ARBA00022741"/>
    </source>
</evidence>
<dbReference type="PANTHER" id="PTHR21087:SF16">
    <property type="entry name" value="SHIKIMATE KINASE 1, CHLOROPLASTIC"/>
    <property type="match status" value="1"/>
</dbReference>
<comment type="subcellular location">
    <subcellularLocation>
        <location evidence="11">Cytoplasm</location>
    </subcellularLocation>
</comment>
<dbReference type="CDD" id="cd00464">
    <property type="entry name" value="SK"/>
    <property type="match status" value="1"/>
</dbReference>
<dbReference type="Gene3D" id="3.40.50.300">
    <property type="entry name" value="P-loop containing nucleotide triphosphate hydrolases"/>
    <property type="match status" value="1"/>
</dbReference>
<evidence type="ECO:0000313" key="14">
    <source>
        <dbReference type="Proteomes" id="UP001226691"/>
    </source>
</evidence>
<dbReference type="InterPro" id="IPR000623">
    <property type="entry name" value="Shikimate_kinase/TSH1"/>
</dbReference>
<keyword evidence="6 11" id="KW-0547">Nucleotide-binding</keyword>
<protein>
    <recommendedName>
        <fullName evidence="3 11">Shikimate kinase</fullName>
        <shortName evidence="11">SK</shortName>
        <ecNumber evidence="3 11">2.7.1.71</ecNumber>
    </recommendedName>
</protein>
<feature type="region of interest" description="Disordered" evidence="12">
    <location>
        <begin position="1"/>
        <end position="21"/>
    </location>
</feature>
<comment type="similarity">
    <text evidence="2 11">Belongs to the shikimate kinase family.</text>
</comment>
<comment type="function">
    <text evidence="11">Catalyzes the specific phosphorylation of the 3-hydroxyl group of shikimic acid using ATP as a cosubstrate.</text>
</comment>
<keyword evidence="11" id="KW-0479">Metal-binding</keyword>
<comment type="caution">
    <text evidence="11">Lacks conserved residue(s) required for the propagation of feature annotation.</text>
</comment>
<keyword evidence="9 11" id="KW-0057">Aromatic amino acid biosynthesis</keyword>
<feature type="binding site" evidence="11">
    <location>
        <position position="141"/>
    </location>
    <ligand>
        <name>ATP</name>
        <dbReference type="ChEBI" id="CHEBI:30616"/>
    </ligand>
</feature>
<evidence type="ECO:0000313" key="13">
    <source>
        <dbReference type="EMBL" id="MDQ1122261.1"/>
    </source>
</evidence>
<keyword evidence="11" id="KW-0460">Magnesium</keyword>
<dbReference type="InterPro" id="IPR031322">
    <property type="entry name" value="Shikimate/glucono_kinase"/>
</dbReference>
<feature type="binding site" evidence="11">
    <location>
        <position position="160"/>
    </location>
    <ligand>
        <name>substrate</name>
    </ligand>
</feature>
<keyword evidence="4 11" id="KW-0028">Amino-acid biosynthesis</keyword>
<evidence type="ECO:0000256" key="1">
    <source>
        <dbReference type="ARBA" id="ARBA00004842"/>
    </source>
</evidence>
<evidence type="ECO:0000256" key="4">
    <source>
        <dbReference type="ARBA" id="ARBA00022605"/>
    </source>
</evidence>
<accession>A0ABU0TRG7</accession>
<keyword evidence="8 11" id="KW-0067">ATP-binding</keyword>
<feature type="binding site" evidence="11">
    <location>
        <position position="84"/>
    </location>
    <ligand>
        <name>substrate</name>
    </ligand>
</feature>
<evidence type="ECO:0000256" key="9">
    <source>
        <dbReference type="ARBA" id="ARBA00023141"/>
    </source>
</evidence>
<evidence type="ECO:0000256" key="10">
    <source>
        <dbReference type="ARBA" id="ARBA00048567"/>
    </source>
</evidence>
<keyword evidence="11" id="KW-0963">Cytoplasm</keyword>
<dbReference type="InterPro" id="IPR027417">
    <property type="entry name" value="P-loop_NTPase"/>
</dbReference>
<name>A0ABU0TRG7_MICTR</name>